<dbReference type="InterPro" id="IPR036515">
    <property type="entry name" value="Transposase_17_sf"/>
</dbReference>
<dbReference type="AlphaFoldDB" id="A0A2M7S8M1"/>
<accession>A0A2M7S8M1</accession>
<dbReference type="SMART" id="SM01321">
    <property type="entry name" value="Y1_Tnp"/>
    <property type="match status" value="1"/>
</dbReference>
<proteinExistence type="predicted"/>
<dbReference type="NCBIfam" id="NF033573">
    <property type="entry name" value="transpos_IS200"/>
    <property type="match status" value="1"/>
</dbReference>
<feature type="domain" description="Transposase IS200-like" evidence="1">
    <location>
        <begin position="10"/>
        <end position="131"/>
    </location>
</feature>
<sequence length="150" mass="17895">MGMRQGAHTQWECRYHVVWCPKYRKDIFINEGLRSYTWELFKRIAREYDINIEAMDIAEDHVHMLIEIPPKLSVADVARTFKSISAREIFEKFPSLKSRLWAGELWKDGYFLKSVGSEVTREMVKKYIDSHWEREGNPAQLRLDFKPKRA</sequence>
<dbReference type="Proteomes" id="UP000229307">
    <property type="component" value="Unassembled WGS sequence"/>
</dbReference>
<dbReference type="GO" id="GO:0004803">
    <property type="term" value="F:transposase activity"/>
    <property type="evidence" value="ECO:0007669"/>
    <property type="project" value="InterPro"/>
</dbReference>
<evidence type="ECO:0000259" key="1">
    <source>
        <dbReference type="SMART" id="SM01321"/>
    </source>
</evidence>
<dbReference type="Pfam" id="PF01797">
    <property type="entry name" value="Y1_Tnp"/>
    <property type="match status" value="1"/>
</dbReference>
<dbReference type="EMBL" id="PFMR01000229">
    <property type="protein sequence ID" value="PIZ15862.1"/>
    <property type="molecule type" value="Genomic_DNA"/>
</dbReference>
<dbReference type="InterPro" id="IPR002686">
    <property type="entry name" value="Transposase_17"/>
</dbReference>
<dbReference type="SUPFAM" id="SSF143422">
    <property type="entry name" value="Transposase IS200-like"/>
    <property type="match status" value="1"/>
</dbReference>
<evidence type="ECO:0000313" key="3">
    <source>
        <dbReference type="Proteomes" id="UP000229307"/>
    </source>
</evidence>
<dbReference type="PANTHER" id="PTHR33360">
    <property type="entry name" value="TRANSPOSASE FOR INSERTION SEQUENCE ELEMENT IS200"/>
    <property type="match status" value="1"/>
</dbReference>
<evidence type="ECO:0000313" key="2">
    <source>
        <dbReference type="EMBL" id="PIZ15862.1"/>
    </source>
</evidence>
<organism evidence="2 3">
    <name type="scientific">Candidatus Desantisbacteria bacterium CG_4_10_14_0_8_um_filter_48_22</name>
    <dbReference type="NCBI Taxonomy" id="1974543"/>
    <lineage>
        <taxon>Bacteria</taxon>
        <taxon>Candidatus Desantisiibacteriota</taxon>
    </lineage>
</organism>
<dbReference type="Gene3D" id="3.30.70.1290">
    <property type="entry name" value="Transposase IS200-like"/>
    <property type="match status" value="1"/>
</dbReference>
<name>A0A2M7S8M1_9BACT</name>
<dbReference type="PANTHER" id="PTHR33360:SF2">
    <property type="entry name" value="TRANSPOSASE FOR INSERTION SEQUENCE ELEMENT IS200"/>
    <property type="match status" value="1"/>
</dbReference>
<comment type="caution">
    <text evidence="2">The sequence shown here is derived from an EMBL/GenBank/DDBJ whole genome shotgun (WGS) entry which is preliminary data.</text>
</comment>
<dbReference type="GO" id="GO:0006313">
    <property type="term" value="P:DNA transposition"/>
    <property type="evidence" value="ECO:0007669"/>
    <property type="project" value="InterPro"/>
</dbReference>
<dbReference type="GO" id="GO:0003677">
    <property type="term" value="F:DNA binding"/>
    <property type="evidence" value="ECO:0007669"/>
    <property type="project" value="InterPro"/>
</dbReference>
<gene>
    <name evidence="2" type="ORF">COY52_08695</name>
</gene>
<protein>
    <submittedName>
        <fullName evidence="2">IS200/IS605 family transposase</fullName>
    </submittedName>
</protein>
<reference evidence="3" key="1">
    <citation type="submission" date="2017-09" db="EMBL/GenBank/DDBJ databases">
        <title>Depth-based differentiation of microbial function through sediment-hosted aquifers and enrichment of novel symbionts in the deep terrestrial subsurface.</title>
        <authorList>
            <person name="Probst A.J."/>
            <person name="Ladd B."/>
            <person name="Jarett J.K."/>
            <person name="Geller-Mcgrath D.E."/>
            <person name="Sieber C.M.K."/>
            <person name="Emerson J.B."/>
            <person name="Anantharaman K."/>
            <person name="Thomas B.C."/>
            <person name="Malmstrom R."/>
            <person name="Stieglmeier M."/>
            <person name="Klingl A."/>
            <person name="Woyke T."/>
            <person name="Ryan C.M."/>
            <person name="Banfield J.F."/>
        </authorList>
    </citation>
    <scope>NUCLEOTIDE SEQUENCE [LARGE SCALE GENOMIC DNA]</scope>
</reference>